<evidence type="ECO:0000256" key="2">
    <source>
        <dbReference type="PROSITE-ProRule" id="PRU00108"/>
    </source>
</evidence>
<dbReference type="PANTHER" id="PTHR35743">
    <property type="entry name" value="NODULIN HOMEOBOX"/>
    <property type="match status" value="1"/>
</dbReference>
<dbReference type="InterPro" id="IPR057287">
    <property type="entry name" value="Ndx_N"/>
</dbReference>
<comment type="subcellular location">
    <subcellularLocation>
        <location evidence="1 2">Nucleus</location>
    </subcellularLocation>
</comment>
<feature type="domain" description="Homeobox" evidence="4">
    <location>
        <begin position="718"/>
        <end position="790"/>
    </location>
</feature>
<dbReference type="GO" id="GO:0005634">
    <property type="term" value="C:nucleus"/>
    <property type="evidence" value="ECO:0007669"/>
    <property type="project" value="UniProtKB-SubCell"/>
</dbReference>
<dbReference type="Pfam" id="PF25246">
    <property type="entry name" value="Nodulin_N"/>
    <property type="match status" value="1"/>
</dbReference>
<evidence type="ECO:0000256" key="1">
    <source>
        <dbReference type="ARBA" id="ARBA00004123"/>
    </source>
</evidence>
<dbReference type="GO" id="GO:0003697">
    <property type="term" value="F:single-stranded DNA binding"/>
    <property type="evidence" value="ECO:0007669"/>
    <property type="project" value="InterPro"/>
</dbReference>
<keyword evidence="2" id="KW-0371">Homeobox</keyword>
<gene>
    <name evidence="5" type="ORF">AXF42_Ash012392</name>
</gene>
<dbReference type="STRING" id="1088818.A0A2I0AD27"/>
<proteinExistence type="predicted"/>
<feature type="DNA-binding region" description="Homeobox" evidence="2">
    <location>
        <begin position="720"/>
        <end position="791"/>
    </location>
</feature>
<keyword evidence="2" id="KW-0238">DNA-binding</keyword>
<dbReference type="PANTHER" id="PTHR35743:SF1">
    <property type="entry name" value="NODULIN HOMEOBOX"/>
    <property type="match status" value="1"/>
</dbReference>
<dbReference type="GO" id="GO:0009908">
    <property type="term" value="P:flower development"/>
    <property type="evidence" value="ECO:0007669"/>
    <property type="project" value="InterPro"/>
</dbReference>
<name>A0A2I0AD27_9ASPA</name>
<feature type="compositionally biased region" description="Basic and acidic residues" evidence="3">
    <location>
        <begin position="705"/>
        <end position="718"/>
    </location>
</feature>
<keyword evidence="6" id="KW-1185">Reference proteome</keyword>
<dbReference type="PROSITE" id="PS50071">
    <property type="entry name" value="HOMEOBOX_2"/>
    <property type="match status" value="1"/>
</dbReference>
<reference evidence="5 6" key="1">
    <citation type="journal article" date="2017" name="Nature">
        <title>The Apostasia genome and the evolution of orchids.</title>
        <authorList>
            <person name="Zhang G.Q."/>
            <person name="Liu K.W."/>
            <person name="Li Z."/>
            <person name="Lohaus R."/>
            <person name="Hsiao Y.Y."/>
            <person name="Niu S.C."/>
            <person name="Wang J.Y."/>
            <person name="Lin Y.C."/>
            <person name="Xu Q."/>
            <person name="Chen L.J."/>
            <person name="Yoshida K."/>
            <person name="Fujiwara S."/>
            <person name="Wang Z.W."/>
            <person name="Zhang Y.Q."/>
            <person name="Mitsuda N."/>
            <person name="Wang M."/>
            <person name="Liu G.H."/>
            <person name="Pecoraro L."/>
            <person name="Huang H.X."/>
            <person name="Xiao X.J."/>
            <person name="Lin M."/>
            <person name="Wu X.Y."/>
            <person name="Wu W.L."/>
            <person name="Chen Y.Y."/>
            <person name="Chang S.B."/>
            <person name="Sakamoto S."/>
            <person name="Ohme-Takagi M."/>
            <person name="Yagi M."/>
            <person name="Zeng S.J."/>
            <person name="Shen C.Y."/>
            <person name="Yeh C.M."/>
            <person name="Luo Y.B."/>
            <person name="Tsai W.C."/>
            <person name="Van de Peer Y."/>
            <person name="Liu Z.J."/>
        </authorList>
    </citation>
    <scope>NUCLEOTIDE SEQUENCE [LARGE SCALE GENOMIC DNA]</scope>
    <source>
        <strain evidence="6">cv. Shenzhen</strain>
        <tissue evidence="5">Stem</tissue>
    </source>
</reference>
<keyword evidence="2" id="KW-0539">Nucleus</keyword>
<evidence type="ECO:0000313" key="5">
    <source>
        <dbReference type="EMBL" id="PKA53450.1"/>
    </source>
</evidence>
<evidence type="ECO:0000256" key="3">
    <source>
        <dbReference type="SAM" id="MobiDB-lite"/>
    </source>
</evidence>
<dbReference type="Pfam" id="PF24426">
    <property type="entry name" value="HTH_NDX"/>
    <property type="match status" value="1"/>
</dbReference>
<feature type="region of interest" description="Disordered" evidence="3">
    <location>
        <begin position="790"/>
        <end position="844"/>
    </location>
</feature>
<organism evidence="5 6">
    <name type="scientific">Apostasia shenzhenica</name>
    <dbReference type="NCBI Taxonomy" id="1088818"/>
    <lineage>
        <taxon>Eukaryota</taxon>
        <taxon>Viridiplantae</taxon>
        <taxon>Streptophyta</taxon>
        <taxon>Embryophyta</taxon>
        <taxon>Tracheophyta</taxon>
        <taxon>Spermatophyta</taxon>
        <taxon>Magnoliopsida</taxon>
        <taxon>Liliopsida</taxon>
        <taxon>Asparagales</taxon>
        <taxon>Orchidaceae</taxon>
        <taxon>Apostasioideae</taxon>
        <taxon>Apostasia</taxon>
    </lineage>
</organism>
<dbReference type="InterPro" id="IPR039325">
    <property type="entry name" value="NDX"/>
</dbReference>
<dbReference type="InterPro" id="IPR056560">
    <property type="entry name" value="HTH_NDX"/>
</dbReference>
<dbReference type="OrthoDB" id="2020792at2759"/>
<protein>
    <recommendedName>
        <fullName evidence="4">Homeobox domain-containing protein</fullName>
    </recommendedName>
</protein>
<dbReference type="EMBL" id="KZ451998">
    <property type="protein sequence ID" value="PKA53450.1"/>
    <property type="molecule type" value="Genomic_DNA"/>
</dbReference>
<dbReference type="InterPro" id="IPR001356">
    <property type="entry name" value="HD"/>
</dbReference>
<evidence type="ECO:0000259" key="4">
    <source>
        <dbReference type="PROSITE" id="PS50071"/>
    </source>
</evidence>
<evidence type="ECO:0000313" key="6">
    <source>
        <dbReference type="Proteomes" id="UP000236161"/>
    </source>
</evidence>
<dbReference type="Proteomes" id="UP000236161">
    <property type="component" value="Unassembled WGS sequence"/>
</dbReference>
<dbReference type="AlphaFoldDB" id="A0A2I0AD27"/>
<accession>A0A2I0AD27</accession>
<feature type="region of interest" description="Disordered" evidence="3">
    <location>
        <begin position="704"/>
        <end position="725"/>
    </location>
</feature>
<sequence length="844" mass="93826">MFDWISAIEELSGIPSKGITKLLKGTDNFTIQFNDSRGCLRQIDIEGLAASLPLHLISVLLSNGWDECLLHVLRGVRLLCTFSDLATRHSKLEQILLDDVKLSEQVLDLVIFLLIILAQSDQGNHDGGSFPVLHAALVTCSFHLLAGYISLQWQDVANVLLAHPKVDIFMDVAFDAVQATVRLLQVRLSILSRENLYYSFRLSSAEKSASFVCQQCEVSLQSLLSFCQHKLFRDRLLKNKELCKNGGILSLTCAILKLSIPNCFKESVDIVAAISRLKSRILSILLQLCEAENFSYLDEVASSQKSLHLAKSVTVEILALLKAGFKNEAVQNGDSVGKRYPKGLLLLNSLRLADIFSDDSNFRSFFMANAIHVFNEILAVPHQVFLSNWCNVDVPVTEEDANLDYDPFAAVSMAFIINTSSLECVSAADLSNEINFSFHSNFNGMHTVSYAQQRTSYLVKILANLHCFVPSFCEEEEQNLFLKRFHGCLLMENPDTFSKHAVNVNTHKAATICENLSSLSNYAASLIPQLLNDEDLQLLRVFTEQLKKLTLPNADAYAQAPFQRECGKMTLEDQSYVHHSLPSWTKFSNGNFNKNYQDVRSTGGAMSSVLVKDELKAQDDILGSKDNIDMKGGTPHSLSLAELDSLVGTAMLYCFISVIYDEGGGSSTLKSFLHGILVKDFVNLVLTLFNIFEATDLAKENGFQEEEKAEGIHSEEKQPKKRKRNIMNERQISLIENALLDEPEMQRNAALLQSWSERLCSQLMLPQGSEITASQLKNWLNNRKARLARAAREARAPSEGENNYDSAGEEPHTVGNSRAIGTQPDPLSDPRPPQREGGDGQTGA</sequence>